<accession>A0ABN9SA65</accession>
<evidence type="ECO:0000313" key="3">
    <source>
        <dbReference type="Proteomes" id="UP001189429"/>
    </source>
</evidence>
<dbReference type="PANTHER" id="PTHR28457:SF1">
    <property type="entry name" value="CILIA- AND FLAGELLA-ASSOCIATED PROTEIN 119"/>
    <property type="match status" value="1"/>
</dbReference>
<dbReference type="InterPro" id="IPR032727">
    <property type="entry name" value="CLAMP"/>
</dbReference>
<feature type="compositionally biased region" description="Basic residues" evidence="1">
    <location>
        <begin position="280"/>
        <end position="319"/>
    </location>
</feature>
<dbReference type="EMBL" id="CAUYUJ010010224">
    <property type="protein sequence ID" value="CAK0828815.1"/>
    <property type="molecule type" value="Genomic_DNA"/>
</dbReference>
<keyword evidence="3" id="KW-1185">Reference proteome</keyword>
<proteinExistence type="predicted"/>
<feature type="compositionally biased region" description="Basic residues" evidence="1">
    <location>
        <begin position="256"/>
        <end position="268"/>
    </location>
</feature>
<comment type="caution">
    <text evidence="2">The sequence shown here is derived from an EMBL/GenBank/DDBJ whole genome shotgun (WGS) entry which is preliminary data.</text>
</comment>
<dbReference type="Proteomes" id="UP001189429">
    <property type="component" value="Unassembled WGS sequence"/>
</dbReference>
<feature type="region of interest" description="Disordered" evidence="1">
    <location>
        <begin position="248"/>
        <end position="335"/>
    </location>
</feature>
<reference evidence="2" key="1">
    <citation type="submission" date="2023-10" db="EMBL/GenBank/DDBJ databases">
        <authorList>
            <person name="Chen Y."/>
            <person name="Shah S."/>
            <person name="Dougan E. K."/>
            <person name="Thang M."/>
            <person name="Chan C."/>
        </authorList>
    </citation>
    <scope>NUCLEOTIDE SEQUENCE [LARGE SCALE GENOMIC DNA]</scope>
</reference>
<organism evidence="2 3">
    <name type="scientific">Prorocentrum cordatum</name>
    <dbReference type="NCBI Taxonomy" id="2364126"/>
    <lineage>
        <taxon>Eukaryota</taxon>
        <taxon>Sar</taxon>
        <taxon>Alveolata</taxon>
        <taxon>Dinophyceae</taxon>
        <taxon>Prorocentrales</taxon>
        <taxon>Prorocentraceae</taxon>
        <taxon>Prorocentrum</taxon>
    </lineage>
</organism>
<evidence type="ECO:0000256" key="1">
    <source>
        <dbReference type="SAM" id="MobiDB-lite"/>
    </source>
</evidence>
<name>A0ABN9SA65_9DINO</name>
<evidence type="ECO:0000313" key="2">
    <source>
        <dbReference type="EMBL" id="CAK0828815.1"/>
    </source>
</evidence>
<protein>
    <submittedName>
        <fullName evidence="2">Uncharacterized protein</fullName>
    </submittedName>
</protein>
<dbReference type="Pfam" id="PF14769">
    <property type="entry name" value="CLAMP"/>
    <property type="match status" value="1"/>
</dbReference>
<gene>
    <name evidence="2" type="ORF">PCOR1329_LOCUS27950</name>
</gene>
<sequence length="396" mass="44122">MVAPAVADDVTEEREARRRELKACMAVEATEDVEALRTALEAAKEVRLEKEDVLPAETLLRRLDGKFQPLTFSDVSHADVLRLNAARSRESVVAILLQCFRVQLESSFLSEIIAEFHYHNYLFCQRSRWCAEKTSTLLSLMGTVFSRAMDGECPVKQARALLNGLVARHSRQLPPFSLGVFSAQEATAVREHAERTLFRHYDMYVFCVRGVRARETDLCVRTVRQRVANEMVEPVELLTSHEVNPREVPELGLLPRSRRGGGRPRRGRAGAAPAGGGGGRRGRPGPRGGRPRGGSRRRDRRCHGGPRRGPRGPLRRRARGGSVTAEGVRSKKETCCSSDERRAARIAFHLQRLARALPRVQHAGSAWREVARGGLASPCQGAVICHLEFQEASERF</sequence>
<dbReference type="PANTHER" id="PTHR28457">
    <property type="entry name" value="COILED-COIL DOMAIN-CONTAINING PROTEIN 189"/>
    <property type="match status" value="1"/>
</dbReference>